<comment type="function">
    <text evidence="1">Is involved in generating a small heat-stable compound (Nod), an acylated oligomer of N-acetylglucosamine, that stimulates mitosis in various plant protoplasts.</text>
</comment>
<organism evidence="9 10">
    <name type="scientific">Bradyrhizobium centrolobii</name>
    <dbReference type="NCBI Taxonomy" id="1505087"/>
    <lineage>
        <taxon>Bacteria</taxon>
        <taxon>Pseudomonadati</taxon>
        <taxon>Pseudomonadota</taxon>
        <taxon>Alphaproteobacteria</taxon>
        <taxon>Hyphomicrobiales</taxon>
        <taxon>Nitrobacteraceae</taxon>
        <taxon>Bradyrhizobium</taxon>
    </lineage>
</organism>
<dbReference type="PANTHER" id="PTHR34216">
    <property type="match status" value="1"/>
</dbReference>
<evidence type="ECO:0000256" key="3">
    <source>
        <dbReference type="ARBA" id="ARBA00010973"/>
    </source>
</evidence>
<comment type="subcellular location">
    <subcellularLocation>
        <location evidence="2">Secreted</location>
    </subcellularLocation>
</comment>
<dbReference type="InterPro" id="IPR001173">
    <property type="entry name" value="Glyco_trans_2-like"/>
</dbReference>
<dbReference type="InterPro" id="IPR011330">
    <property type="entry name" value="Glyco_hydro/deAcase_b/a-brl"/>
</dbReference>
<feature type="region of interest" description="Disordered" evidence="7">
    <location>
        <begin position="475"/>
        <end position="500"/>
    </location>
</feature>
<dbReference type="InterPro" id="IPR029063">
    <property type="entry name" value="SAM-dependent_MTases_sf"/>
</dbReference>
<dbReference type="InterPro" id="IPR008715">
    <property type="entry name" value="SAM-MeTfrase_NodS-like"/>
</dbReference>
<evidence type="ECO:0000256" key="1">
    <source>
        <dbReference type="ARBA" id="ARBA00003236"/>
    </source>
</evidence>
<dbReference type="Gene3D" id="3.40.50.150">
    <property type="entry name" value="Vaccinia Virus protein VP39"/>
    <property type="match status" value="1"/>
</dbReference>
<evidence type="ECO:0000313" key="10">
    <source>
        <dbReference type="Proteomes" id="UP000076959"/>
    </source>
</evidence>
<dbReference type="Pfam" id="PF01522">
    <property type="entry name" value="Polysacc_deac_1"/>
    <property type="match status" value="1"/>
</dbReference>
<comment type="similarity">
    <text evidence="3">Belongs to the polysaccharide deacetylase family.</text>
</comment>
<protein>
    <recommendedName>
        <fullName evidence="4">Chitooligosaccharide deacetylase</fullName>
    </recommendedName>
    <alternativeName>
        <fullName evidence="6">Nodulation protein B</fullName>
    </alternativeName>
</protein>
<name>A0A176Z6J7_9BRAD</name>
<dbReference type="EMBL" id="LUUB01000022">
    <property type="protein sequence ID" value="OAF15435.1"/>
    <property type="molecule type" value="Genomic_DNA"/>
</dbReference>
<evidence type="ECO:0000256" key="4">
    <source>
        <dbReference type="ARBA" id="ARBA00020071"/>
    </source>
</evidence>
<dbReference type="CDD" id="cd10918">
    <property type="entry name" value="CE4_NodB_like_5s_6s"/>
    <property type="match status" value="1"/>
</dbReference>
<dbReference type="Pfam" id="PF00535">
    <property type="entry name" value="Glycos_transf_2"/>
    <property type="match status" value="1"/>
</dbReference>
<dbReference type="Pfam" id="PF05401">
    <property type="entry name" value="NodS"/>
    <property type="match status" value="1"/>
</dbReference>
<dbReference type="OrthoDB" id="9806525at2"/>
<evidence type="ECO:0000256" key="7">
    <source>
        <dbReference type="SAM" id="MobiDB-lite"/>
    </source>
</evidence>
<keyword evidence="5" id="KW-0732">Signal</keyword>
<keyword evidence="10" id="KW-1185">Reference proteome</keyword>
<comment type="caution">
    <text evidence="9">The sequence shown here is derived from an EMBL/GenBank/DDBJ whole genome shotgun (WGS) entry which is preliminary data.</text>
</comment>
<dbReference type="PANTHER" id="PTHR34216:SF3">
    <property type="entry name" value="POLY-BETA-1,6-N-ACETYL-D-GLUCOSAMINE N-DEACETYLASE"/>
    <property type="match status" value="1"/>
</dbReference>
<dbReference type="SUPFAM" id="SSF88713">
    <property type="entry name" value="Glycoside hydrolase/deacetylase"/>
    <property type="match status" value="1"/>
</dbReference>
<dbReference type="Gene3D" id="3.90.550.10">
    <property type="entry name" value="Spore Coat Polysaccharide Biosynthesis Protein SpsA, Chain A"/>
    <property type="match status" value="1"/>
</dbReference>
<dbReference type="AlphaFoldDB" id="A0A176Z6J7"/>
<proteinExistence type="inferred from homology"/>
<dbReference type="STRING" id="1505087.AYJ54_39330"/>
<dbReference type="Proteomes" id="UP000076959">
    <property type="component" value="Unassembled WGS sequence"/>
</dbReference>
<dbReference type="GO" id="GO:0008757">
    <property type="term" value="F:S-adenosylmethionine-dependent methyltransferase activity"/>
    <property type="evidence" value="ECO:0007669"/>
    <property type="project" value="InterPro"/>
</dbReference>
<reference evidence="9 10" key="1">
    <citation type="submission" date="2016-03" db="EMBL/GenBank/DDBJ databases">
        <title>Draft Genome Sequence of the Strain BR 10245 (Bradyrhizobium sp.) isolated from nodules of Centrolobium paraense.</title>
        <authorList>
            <person name="Simoes-Araujo J.L.Sr."/>
            <person name="Barauna A.C."/>
            <person name="Silva K."/>
            <person name="Zilli J.E."/>
        </authorList>
    </citation>
    <scope>NUCLEOTIDE SEQUENCE [LARGE SCALE GENOMIC DNA]</scope>
    <source>
        <strain evidence="9 10">BR 10245</strain>
    </source>
</reference>
<dbReference type="Gene3D" id="3.20.20.370">
    <property type="entry name" value="Glycoside hydrolase/deacetylase"/>
    <property type="match status" value="1"/>
</dbReference>
<dbReference type="InterPro" id="IPR029044">
    <property type="entry name" value="Nucleotide-diphossugar_trans"/>
</dbReference>
<dbReference type="GO" id="GO:0005576">
    <property type="term" value="C:extracellular region"/>
    <property type="evidence" value="ECO:0007669"/>
    <property type="project" value="UniProtKB-SubCell"/>
</dbReference>
<dbReference type="InterPro" id="IPR002509">
    <property type="entry name" value="NODB_dom"/>
</dbReference>
<dbReference type="GO" id="GO:0016810">
    <property type="term" value="F:hydrolase activity, acting on carbon-nitrogen (but not peptide) bonds"/>
    <property type="evidence" value="ECO:0007669"/>
    <property type="project" value="InterPro"/>
</dbReference>
<dbReference type="CDD" id="cd02440">
    <property type="entry name" value="AdoMet_MTases"/>
    <property type="match status" value="1"/>
</dbReference>
<evidence type="ECO:0000313" key="9">
    <source>
        <dbReference type="EMBL" id="OAF15435.1"/>
    </source>
</evidence>
<dbReference type="SUPFAM" id="SSF53448">
    <property type="entry name" value="Nucleotide-diphospho-sugar transferases"/>
    <property type="match status" value="1"/>
</dbReference>
<evidence type="ECO:0000256" key="6">
    <source>
        <dbReference type="ARBA" id="ARBA00032976"/>
    </source>
</evidence>
<dbReference type="SUPFAM" id="SSF53335">
    <property type="entry name" value="S-adenosyl-L-methionine-dependent methyltransferases"/>
    <property type="match status" value="1"/>
</dbReference>
<dbReference type="GO" id="GO:0009312">
    <property type="term" value="P:oligosaccharide biosynthetic process"/>
    <property type="evidence" value="ECO:0007669"/>
    <property type="project" value="InterPro"/>
</dbReference>
<accession>A0A176Z6J7</accession>
<gene>
    <name evidence="9" type="ORF">AYJ54_39330</name>
</gene>
<dbReference type="RefSeq" id="WP_063696366.1">
    <property type="nucleotide sequence ID" value="NZ_LUUB01000022.1"/>
</dbReference>
<dbReference type="InterPro" id="IPR051398">
    <property type="entry name" value="Polysacch_Deacetylase"/>
</dbReference>
<evidence type="ECO:0000259" key="8">
    <source>
        <dbReference type="PROSITE" id="PS51677"/>
    </source>
</evidence>
<dbReference type="PROSITE" id="PS51677">
    <property type="entry name" value="NODB"/>
    <property type="match status" value="1"/>
</dbReference>
<evidence type="ECO:0000256" key="2">
    <source>
        <dbReference type="ARBA" id="ARBA00004613"/>
    </source>
</evidence>
<sequence length="979" mass="109398">MTAGSLTSIVIAARNAEQTIARTLDSLLAQADPKWEALIVDDGSVDATPAIVAGYAARDARFITLKSDGRGVSTARNVGLSSASGERLLFLDSDDWLDEQFLSKMNAALDGNPSAIAACCDHCRVMPDGGQTPRYGNAAVAINPFEAFARSCPVAVHSVLVKRSAVLGVGGFDVNLRTCEEWDLWQRIARTGGSWIHVNELLSYYWSSEHSLSGDVQQMLVDGNVVIARGFSADERMEYPAPEHQGGASAVRGRSQAAALAYFALWCCGINCARGQRSRLSTEVLADIPQSETTADQMASCLLDAIVVGARTTPAGLAGRWAQFGPYVTELITAVGQAWNDTAAARKVQYRFERMLLDYDDLSAPRELSLTLGLRVDLRKLPALNLPGRIDRLYVYLCDGSNVLALLDVGLLGPIDSDFWMKLVDEHLAHLRIRVRKRWRLQHQTWPVKLIRRIRSLARSNPDSHQHRLQVLQDRFSSDARSRRAPSSSMSVSTESRAVEEGPRDIGRELFWERFFQKEDPWNYGSPYEQEKYRRQLELLPPERPERAIELACAEGHFSRQLATKVGHLLASDISATALDRARLRCDGIGNVEFLKLDLSTERLPDEMDLICCSEVLYYLEDEAELVSVAQRIARALRPGGHLITAHSFVLKDDMSRTGFDWENPYGAETIARVMAQLPDLALEASIQTSLYRVDRYRRLKPGEVAPGPRVAMARIGATIERDVARFVVPNGAVTRRSEVRKSERRPLVPVLMYHRIATDGPEGLARYRVNPDTFAEQMLWLRRNGYHTINSEQLAWFVANDYPFEGRPLLITFDDGYEDFAEQAWPILKANDLSAEVFIVTDLVGGRAEWDQSFGTPARLMDVDRIVALAGEGAMFGSHLARHPRSDRLSSSELAEELLRSRIQLETWLERPTTSLAAPFGCTDQRLRILAAECGYKAVFNTADRAAELQDDLLDLPRIEVRGDRNLEAFVHRLEQYQ</sequence>
<evidence type="ECO:0000256" key="5">
    <source>
        <dbReference type="ARBA" id="ARBA00022729"/>
    </source>
</evidence>
<feature type="domain" description="NodB homology" evidence="8">
    <location>
        <begin position="808"/>
        <end position="979"/>
    </location>
</feature>